<evidence type="ECO:0008006" key="4">
    <source>
        <dbReference type="Google" id="ProtNLM"/>
    </source>
</evidence>
<reference evidence="2" key="1">
    <citation type="journal article" date="2014" name="Genome Announc.">
        <title>Draft Genome Sequence of Clostridium straminisolvens Strain JCM 21531T, Isolated from a Cellulose-Degrading Bacterial Community.</title>
        <authorList>
            <person name="Yuki M."/>
            <person name="Oshima K."/>
            <person name="Suda W."/>
            <person name="Sakamoto M."/>
            <person name="Kitamura K."/>
            <person name="Iida T."/>
            <person name="Hattori M."/>
            <person name="Ohkuma M."/>
        </authorList>
    </citation>
    <scope>NUCLEOTIDE SEQUENCE [LARGE SCALE GENOMIC DNA]</scope>
    <source>
        <strain evidence="2">JCM 21531</strain>
    </source>
</reference>
<protein>
    <recommendedName>
        <fullName evidence="4">CARDB domain-containing protein</fullName>
    </recommendedName>
</protein>
<keyword evidence="1" id="KW-0732">Signal</keyword>
<organism evidence="2 3">
    <name type="scientific">Acetivibrio straminisolvens JCM 21531</name>
    <dbReference type="NCBI Taxonomy" id="1294263"/>
    <lineage>
        <taxon>Bacteria</taxon>
        <taxon>Bacillati</taxon>
        <taxon>Bacillota</taxon>
        <taxon>Clostridia</taxon>
        <taxon>Eubacteriales</taxon>
        <taxon>Oscillospiraceae</taxon>
        <taxon>Acetivibrio</taxon>
    </lineage>
</organism>
<dbReference type="STRING" id="1294263.JCM21531_4222"/>
<dbReference type="RefSeq" id="WP_038291155.1">
    <property type="nucleotide sequence ID" value="NZ_BAVR01000079.1"/>
</dbReference>
<sequence>MKKILCCIISLCILISHMFMNTYAISYKSAKEAIDDANDFLLKKMDYENYYLLQIDGMDINDKLAQYGLDVFSNRPVFVYGDNIQASKKTTSAGRDFVKKVNGKDEYRALGYAIDGSVFPNPVFPHDNEGYAAEDKMWVKEPWLDGTKVRYLCSENGTVVEKTLSNNVLEYINKWIKFNYFHPDHVKVYTGERNYFVKNAVDVPEKLKDNFEDFLYIIQPPTEHAWGLGIAFYYWNGYNNLNYRSFLIKPFDMDEKDLDVSFSNIPGSTTEGKKVLIGVKVKSHFNTDLKGVNFKWNITTKNSDGKSIPLNADIYGLEFGGSSGVQSGSVDILARYKEECFYAEFTMPSSDVYVEFVINEDGKNPLESNVENNTVSTVIKPEKPVNLAVKKYDLPYYALSREIRYPLANEDIIFNFNKPSGASWSGNGKVNTFSVDVNTKFLHNHQIGSVTVDDYEDQVAVSLPNVIAKIYRSSFGDDPQNKSWLVSDKEADIITKSLDTPYDISVLKKYEYNTKCNKHEDCEAEGCSGYVVETGYASSKRSGNAPIEINTYVYNGKKDLSKKVYENKISNNYDTDFKARILWTNTPIKFSVIRYMWNLNDRGESITYQSVPGKYEREFVQQCSADIDWNVTSSMKQDYEKAKNAARDGKKDKAFYDKAVFATDKNLQRNYEYPIKSGYYFNPTGTYTFEVTTVTYKNSKGETEEHKKLVDELINSFRYESNLIYINSSNQPVNIANGPYTDLGVLTVKDDGLIDIHKEYKNNEYRIPYYSDKPYDDENENKSHDFWKMSMEGYSLSGSLDSYNKYKYREYVAGGEVYEITETTKVTIKVNENNKMFYTHPKMPDGEYYVRVKLSPINLSKIANVEYRSINDSLKEVILDGIKVTVKGSIYDDIS</sequence>
<feature type="signal peptide" evidence="1">
    <location>
        <begin position="1"/>
        <end position="24"/>
    </location>
</feature>
<evidence type="ECO:0000256" key="1">
    <source>
        <dbReference type="SAM" id="SignalP"/>
    </source>
</evidence>
<evidence type="ECO:0000313" key="2">
    <source>
        <dbReference type="EMBL" id="GAE90597.1"/>
    </source>
</evidence>
<dbReference type="Proteomes" id="UP000019109">
    <property type="component" value="Unassembled WGS sequence"/>
</dbReference>
<evidence type="ECO:0000313" key="3">
    <source>
        <dbReference type="Proteomes" id="UP000019109"/>
    </source>
</evidence>
<keyword evidence="3" id="KW-1185">Reference proteome</keyword>
<comment type="caution">
    <text evidence="2">The sequence shown here is derived from an EMBL/GenBank/DDBJ whole genome shotgun (WGS) entry which is preliminary data.</text>
</comment>
<feature type="chain" id="PRO_5004850414" description="CARDB domain-containing protein" evidence="1">
    <location>
        <begin position="25"/>
        <end position="895"/>
    </location>
</feature>
<proteinExistence type="predicted"/>
<gene>
    <name evidence="2" type="ORF">JCM21531_4222</name>
</gene>
<dbReference type="EMBL" id="BAVR01000079">
    <property type="protein sequence ID" value="GAE90597.1"/>
    <property type="molecule type" value="Genomic_DNA"/>
</dbReference>
<dbReference type="OrthoDB" id="1788793at2"/>
<name>W4VBM4_9FIRM</name>
<dbReference type="AlphaFoldDB" id="W4VBM4"/>
<accession>W4VBM4</accession>